<dbReference type="SUPFAM" id="SSF103473">
    <property type="entry name" value="MFS general substrate transporter"/>
    <property type="match status" value="1"/>
</dbReference>
<dbReference type="Proteomes" id="UP000245884">
    <property type="component" value="Unassembled WGS sequence"/>
</dbReference>
<feature type="transmembrane region" description="Helical" evidence="3">
    <location>
        <begin position="47"/>
        <end position="68"/>
    </location>
</feature>
<proteinExistence type="inferred from homology"/>
<feature type="non-terminal residue" evidence="5">
    <location>
        <position position="1"/>
    </location>
</feature>
<feature type="transmembrane region" description="Helical" evidence="3">
    <location>
        <begin position="293"/>
        <end position="313"/>
    </location>
</feature>
<sequence length="389" mass="40625">DGGRKAWKVLAAATTIFLITLGLVNSYGVLSSLLFSRGYATASTLGWIGSLMTCCVSLLGIPCAWLVSHYGARRVALAGAALAGAGQLGTSFTFSAPVWTLFLAQGTFGMAYALLFWSTNALAAQWFARRRGMALGIVYSGSGVGGAVFAIALGKLERRVGLEWAIRVLAGTAWLGLGVAAWGVREKGRAAVHVPSWRYFRDWNFTLIFLATALSSFVLYIPPYYLPTFATAVGYDASVGAYLVAGFSLANALGRLGFGLLADLRGAVTSLLLAMTITGVSILTMWVVAGDNLGLLVAFLLINGACTGALISLQPTVNASLFSVGEMGVTMSMVLFSRVPGTLLGPPAAGWILDASAKSGGLSADSFRPALFLFGSITLVAAALMLVMR</sequence>
<dbReference type="PROSITE" id="PS50850">
    <property type="entry name" value="MFS"/>
    <property type="match status" value="1"/>
</dbReference>
<dbReference type="InterPro" id="IPR050327">
    <property type="entry name" value="Proton-linked_MCT"/>
</dbReference>
<feature type="transmembrane region" description="Helical" evidence="3">
    <location>
        <begin position="205"/>
        <end position="226"/>
    </location>
</feature>
<dbReference type="OrthoDB" id="2213137at2759"/>
<gene>
    <name evidence="5" type="ORF">BDZ90DRAFT_212745</name>
</gene>
<dbReference type="GO" id="GO:0022857">
    <property type="term" value="F:transmembrane transporter activity"/>
    <property type="evidence" value="ECO:0007669"/>
    <property type="project" value="InterPro"/>
</dbReference>
<keyword evidence="3" id="KW-1133">Transmembrane helix</keyword>
<feature type="domain" description="Major facilitator superfamily (MFS) profile" evidence="4">
    <location>
        <begin position="204"/>
        <end position="389"/>
    </location>
</feature>
<dbReference type="InterPro" id="IPR020846">
    <property type="entry name" value="MFS_dom"/>
</dbReference>
<organism evidence="5 6">
    <name type="scientific">Jaminaea rosea</name>
    <dbReference type="NCBI Taxonomy" id="1569628"/>
    <lineage>
        <taxon>Eukaryota</taxon>
        <taxon>Fungi</taxon>
        <taxon>Dikarya</taxon>
        <taxon>Basidiomycota</taxon>
        <taxon>Ustilaginomycotina</taxon>
        <taxon>Exobasidiomycetes</taxon>
        <taxon>Microstromatales</taxon>
        <taxon>Microstromatales incertae sedis</taxon>
        <taxon>Jaminaea</taxon>
    </lineage>
</organism>
<evidence type="ECO:0000313" key="6">
    <source>
        <dbReference type="Proteomes" id="UP000245884"/>
    </source>
</evidence>
<comment type="subcellular location">
    <subcellularLocation>
        <location evidence="1">Membrane</location>
        <topology evidence="1">Multi-pass membrane protein</topology>
    </subcellularLocation>
</comment>
<evidence type="ECO:0000256" key="1">
    <source>
        <dbReference type="ARBA" id="ARBA00004141"/>
    </source>
</evidence>
<keyword evidence="3" id="KW-0472">Membrane</keyword>
<dbReference type="PANTHER" id="PTHR11360:SF234">
    <property type="entry name" value="MFS-TYPE TRANSPORTER DBAD-RELATED"/>
    <property type="match status" value="1"/>
</dbReference>
<feature type="transmembrane region" description="Helical" evidence="3">
    <location>
        <begin position="7"/>
        <end position="27"/>
    </location>
</feature>
<dbReference type="InterPro" id="IPR011701">
    <property type="entry name" value="MFS"/>
</dbReference>
<dbReference type="Pfam" id="PF07690">
    <property type="entry name" value="MFS_1"/>
    <property type="match status" value="1"/>
</dbReference>
<feature type="transmembrane region" description="Helical" evidence="3">
    <location>
        <begin position="134"/>
        <end position="152"/>
    </location>
</feature>
<dbReference type="GeneID" id="37025969"/>
<name>A0A316UUJ1_9BASI</name>
<feature type="transmembrane region" description="Helical" evidence="3">
    <location>
        <begin position="102"/>
        <end position="122"/>
    </location>
</feature>
<dbReference type="GO" id="GO:0016020">
    <property type="term" value="C:membrane"/>
    <property type="evidence" value="ECO:0007669"/>
    <property type="project" value="UniProtKB-SubCell"/>
</dbReference>
<feature type="transmembrane region" description="Helical" evidence="3">
    <location>
        <begin position="75"/>
        <end position="96"/>
    </location>
</feature>
<feature type="transmembrane region" description="Helical" evidence="3">
    <location>
        <begin position="266"/>
        <end position="287"/>
    </location>
</feature>
<evidence type="ECO:0000256" key="3">
    <source>
        <dbReference type="SAM" id="Phobius"/>
    </source>
</evidence>
<dbReference type="RefSeq" id="XP_025362185.1">
    <property type="nucleotide sequence ID" value="XM_025504146.1"/>
</dbReference>
<reference evidence="5 6" key="1">
    <citation type="journal article" date="2018" name="Mol. Biol. Evol.">
        <title>Broad Genomic Sampling Reveals a Smut Pathogenic Ancestry of the Fungal Clade Ustilaginomycotina.</title>
        <authorList>
            <person name="Kijpornyongpan T."/>
            <person name="Mondo S.J."/>
            <person name="Barry K."/>
            <person name="Sandor L."/>
            <person name="Lee J."/>
            <person name="Lipzen A."/>
            <person name="Pangilinan J."/>
            <person name="LaButti K."/>
            <person name="Hainaut M."/>
            <person name="Henrissat B."/>
            <person name="Grigoriev I.V."/>
            <person name="Spatafora J.W."/>
            <person name="Aime M.C."/>
        </authorList>
    </citation>
    <scope>NUCLEOTIDE SEQUENCE [LARGE SCALE GENOMIC DNA]</scope>
    <source>
        <strain evidence="5 6">MCA 5214</strain>
    </source>
</reference>
<comment type="similarity">
    <text evidence="2">Belongs to the major facilitator superfamily. Monocarboxylate porter (TC 2.A.1.13) family.</text>
</comment>
<feature type="transmembrane region" description="Helical" evidence="3">
    <location>
        <begin position="370"/>
        <end position="388"/>
    </location>
</feature>
<protein>
    <submittedName>
        <fullName evidence="5">MFS general substrate transporter</fullName>
    </submittedName>
</protein>
<dbReference type="AlphaFoldDB" id="A0A316UUJ1"/>
<accession>A0A316UUJ1</accession>
<feature type="transmembrane region" description="Helical" evidence="3">
    <location>
        <begin position="164"/>
        <end position="184"/>
    </location>
</feature>
<dbReference type="InterPro" id="IPR036259">
    <property type="entry name" value="MFS_trans_sf"/>
</dbReference>
<evidence type="ECO:0000313" key="5">
    <source>
        <dbReference type="EMBL" id="PWN27573.1"/>
    </source>
</evidence>
<evidence type="ECO:0000259" key="4">
    <source>
        <dbReference type="PROSITE" id="PS50850"/>
    </source>
</evidence>
<dbReference type="PANTHER" id="PTHR11360">
    <property type="entry name" value="MONOCARBOXYLATE TRANSPORTER"/>
    <property type="match status" value="1"/>
</dbReference>
<dbReference type="EMBL" id="KZ819667">
    <property type="protein sequence ID" value="PWN27573.1"/>
    <property type="molecule type" value="Genomic_DNA"/>
</dbReference>
<evidence type="ECO:0000256" key="2">
    <source>
        <dbReference type="ARBA" id="ARBA00006727"/>
    </source>
</evidence>
<keyword evidence="6" id="KW-1185">Reference proteome</keyword>
<feature type="transmembrane region" description="Helical" evidence="3">
    <location>
        <begin position="232"/>
        <end position="254"/>
    </location>
</feature>
<dbReference type="Gene3D" id="1.20.1250.20">
    <property type="entry name" value="MFS general substrate transporter like domains"/>
    <property type="match status" value="2"/>
</dbReference>
<feature type="non-terminal residue" evidence="5">
    <location>
        <position position="389"/>
    </location>
</feature>
<keyword evidence="3" id="KW-0812">Transmembrane</keyword>